<evidence type="ECO:0000256" key="6">
    <source>
        <dbReference type="SAM" id="MobiDB-lite"/>
    </source>
</evidence>
<gene>
    <name evidence="7" type="primary">RvY_03012-1</name>
    <name evidence="7" type="synonym">RvY_03012.1</name>
    <name evidence="7" type="ORF">RvY_03012</name>
</gene>
<comment type="caution">
    <text evidence="7">The sequence shown here is derived from an EMBL/GenBank/DDBJ whole genome shotgun (WGS) entry which is preliminary data.</text>
</comment>
<sequence>MFRNRLTWDQELEQIRAESEERDGTRRERDDGEMADTDVLMDTAPAASPSPSLSSSTSTVKSKKCAKDVKHRAPVYKYWKHDERAKKFKCSFGNCRQTFAGSNSSSVLSTHTKGCHRTDWKKAEGKTANSTSSQSAAVPKAFQPVVPKMSRKEQQALDDRLKRLTTGGNLPFALVDYPEFIEFARALNPLYEASSRNTLKAWLVADFGKYRQKASPTA</sequence>
<evidence type="ECO:0000256" key="2">
    <source>
        <dbReference type="ARBA" id="ARBA00022723"/>
    </source>
</evidence>
<dbReference type="PANTHER" id="PTHR46481">
    <property type="entry name" value="ZINC FINGER BED DOMAIN-CONTAINING PROTEIN 4"/>
    <property type="match status" value="1"/>
</dbReference>
<evidence type="ECO:0000313" key="7">
    <source>
        <dbReference type="EMBL" id="GAU90619.1"/>
    </source>
</evidence>
<evidence type="ECO:0000256" key="5">
    <source>
        <dbReference type="ARBA" id="ARBA00023242"/>
    </source>
</evidence>
<dbReference type="AlphaFoldDB" id="A0A1D1ULL0"/>
<comment type="subcellular location">
    <subcellularLocation>
        <location evidence="1">Nucleus</location>
    </subcellularLocation>
</comment>
<keyword evidence="8" id="KW-1185">Reference proteome</keyword>
<keyword evidence="4" id="KW-0862">Zinc</keyword>
<proteinExistence type="predicted"/>
<evidence type="ECO:0000256" key="3">
    <source>
        <dbReference type="ARBA" id="ARBA00022771"/>
    </source>
</evidence>
<organism evidence="7 8">
    <name type="scientific">Ramazzottius varieornatus</name>
    <name type="common">Water bear</name>
    <name type="synonym">Tardigrade</name>
    <dbReference type="NCBI Taxonomy" id="947166"/>
    <lineage>
        <taxon>Eukaryota</taxon>
        <taxon>Metazoa</taxon>
        <taxon>Ecdysozoa</taxon>
        <taxon>Tardigrada</taxon>
        <taxon>Eutardigrada</taxon>
        <taxon>Parachela</taxon>
        <taxon>Hypsibioidea</taxon>
        <taxon>Ramazzottiidae</taxon>
        <taxon>Ramazzottius</taxon>
    </lineage>
</organism>
<feature type="compositionally biased region" description="Basic and acidic residues" evidence="6">
    <location>
        <begin position="15"/>
        <end position="32"/>
    </location>
</feature>
<evidence type="ECO:0000256" key="4">
    <source>
        <dbReference type="ARBA" id="ARBA00022833"/>
    </source>
</evidence>
<keyword evidence="3" id="KW-0863">Zinc-finger</keyword>
<name>A0A1D1ULL0_RAMVA</name>
<reference evidence="7 8" key="1">
    <citation type="journal article" date="2016" name="Nat. Commun.">
        <title>Extremotolerant tardigrade genome and improved radiotolerance of human cultured cells by tardigrade-unique protein.</title>
        <authorList>
            <person name="Hashimoto T."/>
            <person name="Horikawa D.D."/>
            <person name="Saito Y."/>
            <person name="Kuwahara H."/>
            <person name="Kozuka-Hata H."/>
            <person name="Shin-I T."/>
            <person name="Minakuchi Y."/>
            <person name="Ohishi K."/>
            <person name="Motoyama A."/>
            <person name="Aizu T."/>
            <person name="Enomoto A."/>
            <person name="Kondo K."/>
            <person name="Tanaka S."/>
            <person name="Hara Y."/>
            <person name="Koshikawa S."/>
            <person name="Sagara H."/>
            <person name="Miura T."/>
            <person name="Yokobori S."/>
            <person name="Miyagawa K."/>
            <person name="Suzuki Y."/>
            <person name="Kubo T."/>
            <person name="Oyama M."/>
            <person name="Kohara Y."/>
            <person name="Fujiyama A."/>
            <person name="Arakawa K."/>
            <person name="Katayama T."/>
            <person name="Toyoda A."/>
            <person name="Kunieda T."/>
        </authorList>
    </citation>
    <scope>NUCLEOTIDE SEQUENCE [LARGE SCALE GENOMIC DNA]</scope>
    <source>
        <strain evidence="7 8">YOKOZUNA-1</strain>
    </source>
</reference>
<dbReference type="GO" id="GO:0005634">
    <property type="term" value="C:nucleus"/>
    <property type="evidence" value="ECO:0007669"/>
    <property type="project" value="UniProtKB-SubCell"/>
</dbReference>
<accession>A0A1D1ULL0</accession>
<protein>
    <submittedName>
        <fullName evidence="7">Uncharacterized protein</fullName>
    </submittedName>
</protein>
<feature type="region of interest" description="Disordered" evidence="6">
    <location>
        <begin position="15"/>
        <end position="65"/>
    </location>
</feature>
<dbReference type="InterPro" id="IPR052035">
    <property type="entry name" value="ZnF_BED_domain_contain"/>
</dbReference>
<keyword evidence="5" id="KW-0539">Nucleus</keyword>
<dbReference type="EMBL" id="BDGG01000001">
    <property type="protein sequence ID" value="GAU90619.1"/>
    <property type="molecule type" value="Genomic_DNA"/>
</dbReference>
<dbReference type="Proteomes" id="UP000186922">
    <property type="component" value="Unassembled WGS sequence"/>
</dbReference>
<dbReference type="PANTHER" id="PTHR46481:SF10">
    <property type="entry name" value="ZINC FINGER BED DOMAIN-CONTAINING PROTEIN 39"/>
    <property type="match status" value="1"/>
</dbReference>
<dbReference type="OrthoDB" id="1607513at2759"/>
<evidence type="ECO:0000256" key="1">
    <source>
        <dbReference type="ARBA" id="ARBA00004123"/>
    </source>
</evidence>
<dbReference type="GO" id="GO:0008270">
    <property type="term" value="F:zinc ion binding"/>
    <property type="evidence" value="ECO:0007669"/>
    <property type="project" value="UniProtKB-KW"/>
</dbReference>
<keyword evidence="2" id="KW-0479">Metal-binding</keyword>
<evidence type="ECO:0000313" key="8">
    <source>
        <dbReference type="Proteomes" id="UP000186922"/>
    </source>
</evidence>
<feature type="compositionally biased region" description="Low complexity" evidence="6">
    <location>
        <begin position="43"/>
        <end position="60"/>
    </location>
</feature>